<dbReference type="PANTHER" id="PTHR30290:SF10">
    <property type="entry name" value="PERIPLASMIC OLIGOPEPTIDE-BINDING PROTEIN-RELATED"/>
    <property type="match status" value="1"/>
</dbReference>
<dbReference type="KEGG" id="cher:DK880_00408"/>
<dbReference type="Gene3D" id="3.90.76.10">
    <property type="entry name" value="Dipeptide-binding Protein, Domain 1"/>
    <property type="match status" value="1"/>
</dbReference>
<evidence type="ECO:0000313" key="10">
    <source>
        <dbReference type="Proteomes" id="UP000245872"/>
    </source>
</evidence>
<dbReference type="AlphaFoldDB" id="A0A2Z3LD36"/>
<organism evidence="9 10">
    <name type="scientific">Candidatus Cardinium hertigii</name>
    <dbReference type="NCBI Taxonomy" id="247481"/>
    <lineage>
        <taxon>Bacteria</taxon>
        <taxon>Pseudomonadati</taxon>
        <taxon>Bacteroidota</taxon>
        <taxon>Cytophagia</taxon>
        <taxon>Cytophagales</taxon>
        <taxon>Amoebophilaceae</taxon>
        <taxon>Candidatus Cardinium</taxon>
    </lineage>
</organism>
<evidence type="ECO:0000259" key="7">
    <source>
        <dbReference type="Pfam" id="PF00462"/>
    </source>
</evidence>
<dbReference type="GO" id="GO:0030313">
    <property type="term" value="C:cell envelope"/>
    <property type="evidence" value="ECO:0007669"/>
    <property type="project" value="UniProtKB-SubCell"/>
</dbReference>
<dbReference type="OrthoDB" id="9772924at2"/>
<dbReference type="InterPro" id="IPR039424">
    <property type="entry name" value="SBP_5"/>
</dbReference>
<dbReference type="GO" id="GO:1904680">
    <property type="term" value="F:peptide transmembrane transporter activity"/>
    <property type="evidence" value="ECO:0007669"/>
    <property type="project" value="TreeGrafter"/>
</dbReference>
<dbReference type="InterPro" id="IPR006660">
    <property type="entry name" value="Arsenate_reductase-like"/>
</dbReference>
<evidence type="ECO:0000256" key="2">
    <source>
        <dbReference type="ARBA" id="ARBA00005695"/>
    </source>
</evidence>
<keyword evidence="5" id="KW-0732">Signal</keyword>
<evidence type="ECO:0000256" key="4">
    <source>
        <dbReference type="ARBA" id="ARBA00022448"/>
    </source>
</evidence>
<dbReference type="SUPFAM" id="SSF53850">
    <property type="entry name" value="Periplasmic binding protein-like II"/>
    <property type="match status" value="1"/>
</dbReference>
<dbReference type="Gene3D" id="3.40.30.10">
    <property type="entry name" value="Glutaredoxin"/>
    <property type="match status" value="1"/>
</dbReference>
<dbReference type="PANTHER" id="PTHR30290">
    <property type="entry name" value="PERIPLASMIC BINDING COMPONENT OF ABC TRANSPORTER"/>
    <property type="match status" value="1"/>
</dbReference>
<name>A0A2Z3LD36_9BACT</name>
<sequence length="741" mass="83745">MSNRKQLFRVGLQWIIVIAMAHKVAVGHAAKAPIKVLDIALVSDIRSLDPATAVQREASQALAQIYEGLLAYDAEHPYSKLVANIAAEMPLISSDKLEYTFRIQPGIRFQDDPCFLNKKGRELTAEDIAYTLKRIAHVQTNASGFSYIKGKIKGLDQWRETYQRGVASDYEQDIEGLKLIDRYTIQIKLREPSPLFLSYWAMPSFYIVAKEAVNHYGRNISQHPVGTGPFILKSWFSGKKLILEKNPNFRLRYLSSTSRKLPLVDRVVIHILPKALAWDSFKKRAVDLLPITDLPHVCKQVTEAGQLKPVVEGAGVHLCKLPSVMGNYYVFNCEAFPFKGNPKLRQAIAMAFNREEFRKAFYHGLADLPESIIPVGLDEHGKDDKDSHTSAYTNPYGSYNLKKAKVYLEESGYPNGVGLPTISLDIPLEDSRVIRGQAEFFAHCMKDLGIRVQIIEQSDSVLKRKINAKATMVHAIKVPVAYSDPIAFLSLLGDPASATFLFSDPIYPILYAHVVRMENTAERVALCRRLNEMVAELAPAIWLPRPHHLVLYHNWVKGVIPHFNWGEAQYISVDRVEKLAAKKKKEPIPTEENALMKKAVHKLKSAGKTARSGMDQTKEKLKKHMKSMKESAKQTTKQAVKKVVVKVIMYTMPSCPYCINAKKFLDQNVLNYKGIQYEEVNVTENPALFDTLKSTYNVKTVPQIFILYEDGSKTHVNGYSELIRLDEIEKAAQQVEKEMDN</sequence>
<comment type="subcellular location">
    <subcellularLocation>
        <location evidence="1">Cell envelope</location>
    </subcellularLocation>
</comment>
<evidence type="ECO:0000313" key="9">
    <source>
        <dbReference type="EMBL" id="AWN81736.1"/>
    </source>
</evidence>
<dbReference type="EMBL" id="CP029619">
    <property type="protein sequence ID" value="AWN81736.1"/>
    <property type="molecule type" value="Genomic_DNA"/>
</dbReference>
<dbReference type="Gene3D" id="3.40.190.10">
    <property type="entry name" value="Periplasmic binding protein-like II"/>
    <property type="match status" value="1"/>
</dbReference>
<dbReference type="GO" id="GO:0015833">
    <property type="term" value="P:peptide transport"/>
    <property type="evidence" value="ECO:0007669"/>
    <property type="project" value="TreeGrafter"/>
</dbReference>
<comment type="similarity">
    <text evidence="3 6">Belongs to the ArsC family.</text>
</comment>
<keyword evidence="4" id="KW-0813">Transport</keyword>
<evidence type="ECO:0000259" key="8">
    <source>
        <dbReference type="Pfam" id="PF00496"/>
    </source>
</evidence>
<dbReference type="Pfam" id="PF00496">
    <property type="entry name" value="SBP_bac_5"/>
    <property type="match status" value="1"/>
</dbReference>
<dbReference type="PROSITE" id="PS51354">
    <property type="entry name" value="GLUTAREDOXIN_2"/>
    <property type="match status" value="1"/>
</dbReference>
<gene>
    <name evidence="9" type="primary">gsiB</name>
    <name evidence="9" type="ORF">DK880_00408</name>
</gene>
<dbReference type="Proteomes" id="UP000245872">
    <property type="component" value="Chromosome"/>
</dbReference>
<evidence type="ECO:0000256" key="6">
    <source>
        <dbReference type="PROSITE-ProRule" id="PRU01282"/>
    </source>
</evidence>
<comment type="similarity">
    <text evidence="2">Belongs to the bacterial solute-binding protein 5 family.</text>
</comment>
<evidence type="ECO:0000256" key="1">
    <source>
        <dbReference type="ARBA" id="ARBA00004196"/>
    </source>
</evidence>
<dbReference type="SUPFAM" id="SSF52833">
    <property type="entry name" value="Thioredoxin-like"/>
    <property type="match status" value="1"/>
</dbReference>
<proteinExistence type="inferred from homology"/>
<evidence type="ECO:0000256" key="3">
    <source>
        <dbReference type="ARBA" id="ARBA00007198"/>
    </source>
</evidence>
<dbReference type="Gene3D" id="3.10.105.10">
    <property type="entry name" value="Dipeptide-binding Protein, Domain 3"/>
    <property type="match status" value="1"/>
</dbReference>
<accession>A0A2Z3LD36</accession>
<reference evidence="9 10" key="1">
    <citation type="submission" date="2018-05" db="EMBL/GenBank/DDBJ databases">
        <title>Candidatus Cardinium hertigii Genome Assembly.</title>
        <authorList>
            <person name="Showmaker K.C."/>
            <person name="Walden K.O."/>
            <person name="Fields C.J."/>
            <person name="Lambert K.N."/>
            <person name="Hudson M.E."/>
        </authorList>
    </citation>
    <scope>NUCLEOTIDE SEQUENCE [LARGE SCALE GENOMIC DNA]</scope>
    <source>
        <strain evidence="10">cHgTN10</strain>
    </source>
</reference>
<protein>
    <submittedName>
        <fullName evidence="9">Glutathione-binding protein GsiB</fullName>
    </submittedName>
</protein>
<dbReference type="InterPro" id="IPR000914">
    <property type="entry name" value="SBP_5_dom"/>
</dbReference>
<feature type="domain" description="Solute-binding protein family 5" evidence="8">
    <location>
        <begin position="81"/>
        <end position="496"/>
    </location>
</feature>
<dbReference type="Pfam" id="PF00462">
    <property type="entry name" value="Glutaredoxin"/>
    <property type="match status" value="1"/>
</dbReference>
<keyword evidence="10" id="KW-1185">Reference proteome</keyword>
<dbReference type="InterPro" id="IPR036249">
    <property type="entry name" value="Thioredoxin-like_sf"/>
</dbReference>
<feature type="domain" description="Glutaredoxin" evidence="7">
    <location>
        <begin position="647"/>
        <end position="706"/>
    </location>
</feature>
<evidence type="ECO:0000256" key="5">
    <source>
        <dbReference type="ARBA" id="ARBA00022729"/>
    </source>
</evidence>
<dbReference type="InterPro" id="IPR011767">
    <property type="entry name" value="GLR_AS"/>
</dbReference>
<dbReference type="PROSITE" id="PS51353">
    <property type="entry name" value="ARSC"/>
    <property type="match status" value="1"/>
</dbReference>
<dbReference type="InterPro" id="IPR002109">
    <property type="entry name" value="Glutaredoxin"/>
</dbReference>
<dbReference type="PROSITE" id="PS00195">
    <property type="entry name" value="GLUTAREDOXIN_1"/>
    <property type="match status" value="1"/>
</dbReference>